<evidence type="ECO:0000256" key="2">
    <source>
        <dbReference type="SAM" id="MobiDB-lite"/>
    </source>
</evidence>
<feature type="coiled-coil region" evidence="1">
    <location>
        <begin position="752"/>
        <end position="890"/>
    </location>
</feature>
<name>A0A1V9ZGS0_ACHHY</name>
<feature type="coiled-coil region" evidence="1">
    <location>
        <begin position="1004"/>
        <end position="1168"/>
    </location>
</feature>
<keyword evidence="5" id="KW-1185">Reference proteome</keyword>
<dbReference type="AlphaFoldDB" id="A0A1V9ZGS0"/>
<reference evidence="4 5" key="1">
    <citation type="journal article" date="2014" name="Genome Biol. Evol.">
        <title>The secreted proteins of Achlya hypogyna and Thraustotheca clavata identify the ancestral oomycete secretome and reveal gene acquisitions by horizontal gene transfer.</title>
        <authorList>
            <person name="Misner I."/>
            <person name="Blouin N."/>
            <person name="Leonard G."/>
            <person name="Richards T.A."/>
            <person name="Lane C.E."/>
        </authorList>
    </citation>
    <scope>NUCLEOTIDE SEQUENCE [LARGE SCALE GENOMIC DNA]</scope>
    <source>
        <strain evidence="4 5">ATCC 48635</strain>
    </source>
</reference>
<dbReference type="Proteomes" id="UP000243579">
    <property type="component" value="Unassembled WGS sequence"/>
</dbReference>
<feature type="region of interest" description="Disordered" evidence="2">
    <location>
        <begin position="908"/>
        <end position="933"/>
    </location>
</feature>
<evidence type="ECO:0000313" key="4">
    <source>
        <dbReference type="EMBL" id="OQR97192.1"/>
    </source>
</evidence>
<proteinExistence type="predicted"/>
<feature type="domain" description="C2 NT-type" evidence="3">
    <location>
        <begin position="8"/>
        <end position="153"/>
    </location>
</feature>
<comment type="caution">
    <text evidence="4">The sequence shown here is derived from an EMBL/GenBank/DDBJ whole genome shotgun (WGS) entry which is preliminary data.</text>
</comment>
<evidence type="ECO:0000259" key="3">
    <source>
        <dbReference type="PROSITE" id="PS51840"/>
    </source>
</evidence>
<organism evidence="4 5">
    <name type="scientific">Achlya hypogyna</name>
    <name type="common">Oomycete</name>
    <name type="synonym">Protoachlya hypogyna</name>
    <dbReference type="NCBI Taxonomy" id="1202772"/>
    <lineage>
        <taxon>Eukaryota</taxon>
        <taxon>Sar</taxon>
        <taxon>Stramenopiles</taxon>
        <taxon>Oomycota</taxon>
        <taxon>Saprolegniomycetes</taxon>
        <taxon>Saprolegniales</taxon>
        <taxon>Achlyaceae</taxon>
        <taxon>Achlya</taxon>
    </lineage>
</organism>
<evidence type="ECO:0000256" key="1">
    <source>
        <dbReference type="SAM" id="Coils"/>
    </source>
</evidence>
<protein>
    <recommendedName>
        <fullName evidence="3">C2 NT-type domain-containing protein</fullName>
    </recommendedName>
</protein>
<dbReference type="InterPro" id="IPR019448">
    <property type="entry name" value="NT-C2"/>
</dbReference>
<dbReference type="STRING" id="1202772.A0A1V9ZGS0"/>
<dbReference type="PANTHER" id="PTHR45615:SF66">
    <property type="entry name" value="CARD DOMAIN-CONTAINING PROTEIN"/>
    <property type="match status" value="1"/>
</dbReference>
<feature type="region of interest" description="Disordered" evidence="2">
    <location>
        <begin position="186"/>
        <end position="230"/>
    </location>
</feature>
<feature type="compositionally biased region" description="Low complexity" evidence="2">
    <location>
        <begin position="910"/>
        <end position="921"/>
    </location>
</feature>
<evidence type="ECO:0000313" key="5">
    <source>
        <dbReference type="Proteomes" id="UP000243579"/>
    </source>
</evidence>
<feature type="coiled-coil region" evidence="1">
    <location>
        <begin position="583"/>
        <end position="626"/>
    </location>
</feature>
<keyword evidence="1" id="KW-0175">Coiled coil</keyword>
<dbReference type="OrthoDB" id="71357at2759"/>
<accession>A0A1V9ZGS0</accession>
<feature type="coiled-coil region" evidence="1">
    <location>
        <begin position="421"/>
        <end position="544"/>
    </location>
</feature>
<gene>
    <name evidence="4" type="ORF">ACHHYP_12615</name>
</gene>
<dbReference type="PROSITE" id="PS51840">
    <property type="entry name" value="C2_NT"/>
    <property type="match status" value="1"/>
</dbReference>
<feature type="coiled-coil region" evidence="1">
    <location>
        <begin position="664"/>
        <end position="698"/>
    </location>
</feature>
<feature type="coiled-coil region" evidence="1">
    <location>
        <begin position="240"/>
        <end position="355"/>
    </location>
</feature>
<dbReference type="EMBL" id="JNBR01000121">
    <property type="protein sequence ID" value="OQR97192.1"/>
    <property type="molecule type" value="Genomic_DNA"/>
</dbReference>
<dbReference type="PANTHER" id="PTHR45615">
    <property type="entry name" value="MYOSIN HEAVY CHAIN, NON-MUSCLE"/>
    <property type="match status" value="1"/>
</dbReference>
<dbReference type="Pfam" id="PF10358">
    <property type="entry name" value="NT-C2"/>
    <property type="match status" value="1"/>
</dbReference>
<sequence>MSRFLRAATHAGKTGVGFVVQITLHRLTTCDPEVQEADVVYAVATRGNHKAKSALAKIGPFRSDTGSRHVQWGEEVLSFHSTMYRNKSTGFQTKPMTIEIVKGKSEGLLATFELDLAAYISDKNGGVKAVDTTIQAKKSWGNASLMITISSSLDSDRRQRPKQDGLTCAYDFRPITASTTASMIQNDHESSACEDGGPTTPEKRTDPRTSSHIVQSRGGAADAPPPSGEDANTINFAAQIIKYDRMSKELQAKIENLTLQLSDAKEQHKAVLKEVADWKLKHQQLGAAHSSLQEELASLREKKAKAEKEVVLRRTELQNTLESSSRVNVVQLERIRHLTSVNEDLKAKVHELQGAHDACTAQLSALQQAAAKADAPAERTLASWSDGQSRPTAVLAAQFQTAPAALHGDAVVVTDTVAEQVVRLQAENKGLQETVASLQRELENFENQLFERSSELQHVLELHAHANAALTLKSTELQQLQTALLRKTQEADALRAARDEAPPTDAADLVALLRRDLDDLQEEVSALQAKNKVLREAKTRAEEEVPPLSLAAFSSGDLCKRGRSLPDDSSQLLVRRVETASAKRGAQKEARIAELTIAAAEQRASLEALAAEADALRSELAAEKAKPPAIVHVRDVLGAHFPTQMPPQAVEHARASSQLAVSPAVNADADVAYLKQQLRELKDAKAALDTQLVEQRSELEGALALHSRMQADSDAQLEALGRQVAALQAECTAAVGEATTLRAQQADWTAARNALQDKLAAEAKEKTALQASLEALAGVHEEVAQARVQEAVAQVALEISGLHAEIQGLREENDRLQSAEQQRSGVATEADALKTQLADLRQEAKHLQYELAEKTTELAQLAKEPADSALAESRLECAAAKAQVASLQEQVGARAELEALQAKHAEAFLSRRSSSRSSSGDSDSDDDDAPGNVVVKIGSADDVTAPFELRDAPPSEELAQARHELAICRMELEELRLAGPTVDATDDATAKQLASLQAELSVVKEVLASERKIAAERLAEIEAQLQEAQAATTAPTITAEESSTLTERIASLEVALREAQEATQQPSPPPADTTALEDELSDANAAVKRLAAEVDAAKATNAELEAKLSQAPEAASVADWQRLQSENAFFQEELISAKLKLAQLQEALDDVTAEAKKTEKELVLLKIAAAEAALKGAKGKKK</sequence>